<reference evidence="2 3" key="1">
    <citation type="submission" date="2015-12" db="EMBL/GenBank/DDBJ databases">
        <authorList>
            <person name="Shamseldin A."/>
            <person name="Moawad H."/>
            <person name="Abd El-Rahim W.M."/>
            <person name="Sadowsky M.J."/>
        </authorList>
    </citation>
    <scope>NUCLEOTIDE SEQUENCE [LARGE SCALE GENOMIC DNA]</scope>
    <source>
        <strain evidence="2 3">SJ5A-1</strain>
    </source>
</reference>
<dbReference type="Proteomes" id="UP000054396">
    <property type="component" value="Unassembled WGS sequence"/>
</dbReference>
<dbReference type="RefSeq" id="WP_058860848.1">
    <property type="nucleotide sequence ID" value="NZ_LPXO01000002.1"/>
</dbReference>
<feature type="transmembrane region" description="Helical" evidence="1">
    <location>
        <begin position="96"/>
        <end position="114"/>
    </location>
</feature>
<keyword evidence="3" id="KW-1185">Reference proteome</keyword>
<protein>
    <submittedName>
        <fullName evidence="2">Uncharacterized protein</fullName>
    </submittedName>
</protein>
<comment type="caution">
    <text evidence="2">The sequence shown here is derived from an EMBL/GenBank/DDBJ whole genome shotgun (WGS) entry which is preliminary data.</text>
</comment>
<evidence type="ECO:0000256" key="1">
    <source>
        <dbReference type="SAM" id="Phobius"/>
    </source>
</evidence>
<dbReference type="PANTHER" id="PTHR34821:SF2">
    <property type="entry name" value="INNER MEMBRANE PROTEIN YDCZ"/>
    <property type="match status" value="1"/>
</dbReference>
<evidence type="ECO:0000313" key="3">
    <source>
        <dbReference type="Proteomes" id="UP000054396"/>
    </source>
</evidence>
<organism evidence="2 3">
    <name type="scientific">Pseudoponticoccus marisrubri</name>
    <dbReference type="NCBI Taxonomy" id="1685382"/>
    <lineage>
        <taxon>Bacteria</taxon>
        <taxon>Pseudomonadati</taxon>
        <taxon>Pseudomonadota</taxon>
        <taxon>Alphaproteobacteria</taxon>
        <taxon>Rhodobacterales</taxon>
        <taxon>Roseobacteraceae</taxon>
        <taxon>Pseudoponticoccus</taxon>
    </lineage>
</organism>
<sequence>MAQWPLMLAALVTGALVPLQLAFNAQLGGVTRNAFTASLIVFLVGALVLTMIVAATRPTLPTASELVAAPTTVWLGGAIATGYVVAIVVLTPKLGVGLTTGLILVGQIMTALVLDHLGAFGNAQHSLNAGRLAGLALMIAGIATIKMY</sequence>
<dbReference type="PANTHER" id="PTHR34821">
    <property type="entry name" value="INNER MEMBRANE PROTEIN YDCZ"/>
    <property type="match status" value="1"/>
</dbReference>
<keyword evidence="1" id="KW-0812">Transmembrane</keyword>
<accession>A0A0W7WMH2</accession>
<proteinExistence type="predicted"/>
<gene>
    <name evidence="2" type="ORF">AVJ23_03850</name>
</gene>
<name>A0A0W7WMH2_9RHOB</name>
<dbReference type="InterPro" id="IPR006750">
    <property type="entry name" value="YdcZ"/>
</dbReference>
<keyword evidence="1" id="KW-0472">Membrane</keyword>
<feature type="transmembrane region" description="Helical" evidence="1">
    <location>
        <begin position="34"/>
        <end position="54"/>
    </location>
</feature>
<evidence type="ECO:0000313" key="2">
    <source>
        <dbReference type="EMBL" id="KUF11729.1"/>
    </source>
</evidence>
<feature type="transmembrane region" description="Helical" evidence="1">
    <location>
        <begin position="66"/>
        <end position="90"/>
    </location>
</feature>
<dbReference type="OrthoDB" id="370053at2"/>
<dbReference type="Pfam" id="PF04657">
    <property type="entry name" value="DMT_YdcZ"/>
    <property type="match status" value="1"/>
</dbReference>
<keyword evidence="1" id="KW-1133">Transmembrane helix</keyword>
<dbReference type="STRING" id="1685382.AVJ23_03850"/>
<dbReference type="EMBL" id="LPXO01000002">
    <property type="protein sequence ID" value="KUF11729.1"/>
    <property type="molecule type" value="Genomic_DNA"/>
</dbReference>
<feature type="transmembrane region" description="Helical" evidence="1">
    <location>
        <begin position="126"/>
        <end position="145"/>
    </location>
</feature>
<dbReference type="AlphaFoldDB" id="A0A0W7WMH2"/>
<dbReference type="GO" id="GO:0005886">
    <property type="term" value="C:plasma membrane"/>
    <property type="evidence" value="ECO:0007669"/>
    <property type="project" value="TreeGrafter"/>
</dbReference>